<evidence type="ECO:0000256" key="3">
    <source>
        <dbReference type="ARBA" id="ARBA00022490"/>
    </source>
</evidence>
<dbReference type="CDD" id="cd22249">
    <property type="entry name" value="UDM1_RNF168_RNF169-like"/>
    <property type="match status" value="1"/>
</dbReference>
<feature type="repeat" description="WD" evidence="12">
    <location>
        <begin position="288"/>
        <end position="325"/>
    </location>
</feature>
<dbReference type="SMART" id="SM00320">
    <property type="entry name" value="WD40"/>
    <property type="match status" value="5"/>
</dbReference>
<evidence type="ECO:0000256" key="8">
    <source>
        <dbReference type="ARBA" id="ARBA00023069"/>
    </source>
</evidence>
<dbReference type="EMBL" id="HBGD01006095">
    <property type="protein sequence ID" value="CAD9081827.1"/>
    <property type="molecule type" value="Transcribed_RNA"/>
</dbReference>
<dbReference type="PROSITE" id="PS00678">
    <property type="entry name" value="WD_REPEATS_1"/>
    <property type="match status" value="1"/>
</dbReference>
<evidence type="ECO:0000256" key="5">
    <source>
        <dbReference type="ARBA" id="ARBA00022701"/>
    </source>
</evidence>
<evidence type="ECO:0000256" key="2">
    <source>
        <dbReference type="ARBA" id="ARBA00011059"/>
    </source>
</evidence>
<keyword evidence="8" id="KW-0969">Cilium</keyword>
<keyword evidence="6" id="KW-0677">Repeat</keyword>
<accession>A0A7S1PH92</accession>
<keyword evidence="10" id="KW-0206">Cytoskeleton</keyword>
<evidence type="ECO:0000256" key="9">
    <source>
        <dbReference type="ARBA" id="ARBA00023175"/>
    </source>
</evidence>
<evidence type="ECO:0000256" key="13">
    <source>
        <dbReference type="SAM" id="MobiDB-lite"/>
    </source>
</evidence>
<keyword evidence="9" id="KW-0505">Motor protein</keyword>
<dbReference type="GO" id="GO:0036157">
    <property type="term" value="C:outer dynein arm"/>
    <property type="evidence" value="ECO:0007669"/>
    <property type="project" value="TreeGrafter"/>
</dbReference>
<dbReference type="PROSITE" id="PS50082">
    <property type="entry name" value="WD_REPEATS_2"/>
    <property type="match status" value="1"/>
</dbReference>
<evidence type="ECO:0008006" key="15">
    <source>
        <dbReference type="Google" id="ProtNLM"/>
    </source>
</evidence>
<dbReference type="GO" id="GO:0003341">
    <property type="term" value="P:cilium movement"/>
    <property type="evidence" value="ECO:0007669"/>
    <property type="project" value="TreeGrafter"/>
</dbReference>
<dbReference type="InterPro" id="IPR015943">
    <property type="entry name" value="WD40/YVTN_repeat-like_dom_sf"/>
</dbReference>
<dbReference type="GO" id="GO:0045503">
    <property type="term" value="F:dynein light chain binding"/>
    <property type="evidence" value="ECO:0007669"/>
    <property type="project" value="TreeGrafter"/>
</dbReference>
<dbReference type="Gene3D" id="2.130.10.10">
    <property type="entry name" value="YVTN repeat-like/Quinoprotein amine dehydrogenase"/>
    <property type="match status" value="2"/>
</dbReference>
<reference evidence="14" key="1">
    <citation type="submission" date="2021-01" db="EMBL/GenBank/DDBJ databases">
        <authorList>
            <person name="Corre E."/>
            <person name="Pelletier E."/>
            <person name="Niang G."/>
            <person name="Scheremetjew M."/>
            <person name="Finn R."/>
            <person name="Kale V."/>
            <person name="Holt S."/>
            <person name="Cochrane G."/>
            <person name="Meng A."/>
            <person name="Brown T."/>
            <person name="Cohen L."/>
        </authorList>
    </citation>
    <scope>NUCLEOTIDE SEQUENCE</scope>
    <source>
        <strain evidence="14">WS</strain>
    </source>
</reference>
<feature type="region of interest" description="Disordered" evidence="13">
    <location>
        <begin position="550"/>
        <end position="589"/>
    </location>
</feature>
<name>A0A7S1PH92_9EUKA</name>
<evidence type="ECO:0000256" key="7">
    <source>
        <dbReference type="ARBA" id="ARBA00023017"/>
    </source>
</evidence>
<evidence type="ECO:0000313" key="14">
    <source>
        <dbReference type="EMBL" id="CAD9081827.1"/>
    </source>
</evidence>
<evidence type="ECO:0000256" key="12">
    <source>
        <dbReference type="PROSITE-ProRule" id="PRU00221"/>
    </source>
</evidence>
<gene>
    <name evidence="14" type="ORF">PCOS0759_LOCUS5067</name>
</gene>
<dbReference type="InterPro" id="IPR036322">
    <property type="entry name" value="WD40_repeat_dom_sf"/>
</dbReference>
<dbReference type="PANTHER" id="PTHR12442">
    <property type="entry name" value="DYNEIN INTERMEDIATE CHAIN"/>
    <property type="match status" value="1"/>
</dbReference>
<keyword evidence="3" id="KW-0963">Cytoplasm</keyword>
<comment type="subcellular location">
    <subcellularLocation>
        <location evidence="1">Cytoplasm</location>
        <location evidence="1">Cytoskeleton</location>
        <location evidence="1">Cilium axoneme</location>
    </subcellularLocation>
</comment>
<dbReference type="GO" id="GO:0005874">
    <property type="term" value="C:microtubule"/>
    <property type="evidence" value="ECO:0007669"/>
    <property type="project" value="UniProtKB-KW"/>
</dbReference>
<evidence type="ECO:0000256" key="6">
    <source>
        <dbReference type="ARBA" id="ARBA00022737"/>
    </source>
</evidence>
<keyword evidence="5" id="KW-0493">Microtubule</keyword>
<feature type="compositionally biased region" description="Low complexity" evidence="13">
    <location>
        <begin position="148"/>
        <end position="158"/>
    </location>
</feature>
<evidence type="ECO:0000256" key="10">
    <source>
        <dbReference type="ARBA" id="ARBA00023212"/>
    </source>
</evidence>
<dbReference type="GO" id="GO:0036158">
    <property type="term" value="P:outer dynein arm assembly"/>
    <property type="evidence" value="ECO:0007669"/>
    <property type="project" value="TreeGrafter"/>
</dbReference>
<keyword evidence="7" id="KW-0243">Dynein</keyword>
<feature type="region of interest" description="Disordered" evidence="13">
    <location>
        <begin position="138"/>
        <end position="159"/>
    </location>
</feature>
<dbReference type="SUPFAM" id="SSF50978">
    <property type="entry name" value="WD40 repeat-like"/>
    <property type="match status" value="1"/>
</dbReference>
<sequence length="616" mass="70632">MEIIYEYKKKRRQFGRKPQFSPTEPTTLIDSKPTPQIAKQFVPLNPLNVGVQSMPECAAKEVNTAVKDFGERGMCHLEGGWPQDVNPTKIDQKQRYQRRVEKDTEYVETLRSMSDISDHYVKQNNALDIYETYFSNKKDKDSKKGAKGRSAAAPGGKKTSNIDEVQSVVKLCTESSAATVLTVFKDVEQKQRRSVSSLSWHPTDGKKLAVSYCAPQYEQVENMNMNSYIWDVHNPNKPELALIPMSPLTCIEYNPKETPLLIGGAHNGTLFVFDTRRGSHSVDYSHMENSHNDPVYSVSWIQSKLNNEVVSISIDGKMLFWDIRNLGKPFEEYNLEITAANKGYTGLMGGMALNYDTSYSTSKFLVGTEQGIACIFNRKSKKQDKVEKTYFGHHGPIYAVQRNLFFNKYFLSVGDWTARIYSEELKTPVMETRYDSTYLTSGCWSPSRPAVFFTTKQNGELDVWDYLYNQDRPLVSVKLSDYALNTIKVFDGRYLACGAADGSVHYLELSSDLSNYVDGERQPVDSEKRILEAMLERELQRERTLEADRIKREKDRKRDEAQEQEKLKKQEANTQHEQEEKMRREEELNKLTDEYWETVQAEVDTSVVSATEETTD</sequence>
<evidence type="ECO:0000256" key="4">
    <source>
        <dbReference type="ARBA" id="ARBA00022574"/>
    </source>
</evidence>
<dbReference type="InterPro" id="IPR019775">
    <property type="entry name" value="WD40_repeat_CS"/>
</dbReference>
<dbReference type="AlphaFoldDB" id="A0A7S1PH92"/>
<dbReference type="InterPro" id="IPR050687">
    <property type="entry name" value="Dynein_IC"/>
</dbReference>
<dbReference type="PANTHER" id="PTHR12442:SF7">
    <property type="entry name" value="DYNEIN AXONEMAL INTERMEDIATE CHAIN 2"/>
    <property type="match status" value="1"/>
</dbReference>
<dbReference type="GO" id="GO:0045504">
    <property type="term" value="F:dynein heavy chain binding"/>
    <property type="evidence" value="ECO:0007669"/>
    <property type="project" value="TreeGrafter"/>
</dbReference>
<dbReference type="InterPro" id="IPR001680">
    <property type="entry name" value="WD40_rpt"/>
</dbReference>
<protein>
    <recommendedName>
        <fullName evidence="15">Guanine nucleotide-binding protein subunit beta-like protein</fullName>
    </recommendedName>
</protein>
<comment type="similarity">
    <text evidence="2">Belongs to the dynein intermediate chain family.</text>
</comment>
<keyword evidence="4 12" id="KW-0853">WD repeat</keyword>
<evidence type="ECO:0000256" key="1">
    <source>
        <dbReference type="ARBA" id="ARBA00004430"/>
    </source>
</evidence>
<organism evidence="14">
    <name type="scientific">Percolomonas cosmopolitus</name>
    <dbReference type="NCBI Taxonomy" id="63605"/>
    <lineage>
        <taxon>Eukaryota</taxon>
        <taxon>Discoba</taxon>
        <taxon>Heterolobosea</taxon>
        <taxon>Tetramitia</taxon>
        <taxon>Eutetramitia</taxon>
        <taxon>Percolomonadidae</taxon>
        <taxon>Percolomonas</taxon>
    </lineage>
</organism>
<proteinExistence type="inferred from homology"/>
<keyword evidence="11" id="KW-0966">Cell projection</keyword>
<evidence type="ECO:0000256" key="11">
    <source>
        <dbReference type="ARBA" id="ARBA00023273"/>
    </source>
</evidence>